<reference evidence="3" key="1">
    <citation type="journal article" date="2021" name="Nat. Commun.">
        <title>Genomic analyses provide insights into spinach domestication and the genetic basis of agronomic traits.</title>
        <authorList>
            <person name="Cai X."/>
            <person name="Sun X."/>
            <person name="Xu C."/>
            <person name="Sun H."/>
            <person name="Wang X."/>
            <person name="Ge C."/>
            <person name="Zhang Z."/>
            <person name="Wang Q."/>
            <person name="Fei Z."/>
            <person name="Jiao C."/>
            <person name="Wang Q."/>
        </authorList>
    </citation>
    <scope>NUCLEOTIDE SEQUENCE [LARGE SCALE GENOMIC DNA]</scope>
    <source>
        <strain evidence="3">cv. Varoflay</strain>
    </source>
</reference>
<sequence>MDSPIADTFSSLRLPSLSPADYESTVRALGYVETRLRTEKEEISHKYNNAVKEINILSKQLSQYRTDHGDFLISVTGYEQQLSELNSECAHLRVKLAAADKEAQRSKDNQVEAKLSMEVKMLKKQNMHLSEENAILEAAKAKFEGELSACKLKVLQSEVLKGKIKMLEEEKKEMEKVVNEAQKDIAENSKIRMENNRLKGELQDVRNAAAARFCAYDRRLSALEENVTELMEDYIGSLSGSQVVDEAEVVQEQESLKLEAKTEELVGTQSGYETIPIKEKTTSSEPSPVATSATTRVQAEHENYESLIRPRSAARPIAEAHFVDLCDSDDDYDEPPLSKGIKRKLPSSDVLLTPSNC</sequence>
<protein>
    <submittedName>
        <fullName evidence="4">Uncharacterized protein</fullName>
    </submittedName>
</protein>
<feature type="compositionally biased region" description="Polar residues" evidence="2">
    <location>
        <begin position="283"/>
        <end position="297"/>
    </location>
</feature>
<feature type="coiled-coil region" evidence="1">
    <location>
        <begin position="40"/>
        <end position="208"/>
    </location>
</feature>
<dbReference type="KEGG" id="soe:110786376"/>
<evidence type="ECO:0000313" key="3">
    <source>
        <dbReference type="Proteomes" id="UP000813463"/>
    </source>
</evidence>
<accession>A0A9R0IC79</accession>
<feature type="region of interest" description="Disordered" evidence="2">
    <location>
        <begin position="325"/>
        <end position="357"/>
    </location>
</feature>
<proteinExistence type="predicted"/>
<name>A0A9R0IC79_SPIOL</name>
<reference evidence="4" key="2">
    <citation type="submission" date="2025-08" db="UniProtKB">
        <authorList>
            <consortium name="RefSeq"/>
        </authorList>
    </citation>
    <scope>IDENTIFICATION</scope>
    <source>
        <tissue evidence="4">Leaf</tissue>
    </source>
</reference>
<dbReference type="Proteomes" id="UP000813463">
    <property type="component" value="Chromosome 6"/>
</dbReference>
<keyword evidence="1" id="KW-0175">Coiled coil</keyword>
<feature type="region of interest" description="Disordered" evidence="2">
    <location>
        <begin position="279"/>
        <end position="303"/>
    </location>
</feature>
<dbReference type="RefSeq" id="XP_021846614.1">
    <property type="nucleotide sequence ID" value="XM_021990922.2"/>
</dbReference>
<gene>
    <name evidence="4" type="primary">LOC110786376</name>
</gene>
<dbReference type="AlphaFoldDB" id="A0A9R0IC79"/>
<keyword evidence="3" id="KW-1185">Reference proteome</keyword>
<organism evidence="3 4">
    <name type="scientific">Spinacia oleracea</name>
    <name type="common">Spinach</name>
    <dbReference type="NCBI Taxonomy" id="3562"/>
    <lineage>
        <taxon>Eukaryota</taxon>
        <taxon>Viridiplantae</taxon>
        <taxon>Streptophyta</taxon>
        <taxon>Embryophyta</taxon>
        <taxon>Tracheophyta</taxon>
        <taxon>Spermatophyta</taxon>
        <taxon>Magnoliopsida</taxon>
        <taxon>eudicotyledons</taxon>
        <taxon>Gunneridae</taxon>
        <taxon>Pentapetalae</taxon>
        <taxon>Caryophyllales</taxon>
        <taxon>Chenopodiaceae</taxon>
        <taxon>Chenopodioideae</taxon>
        <taxon>Anserineae</taxon>
        <taxon>Spinacia</taxon>
    </lineage>
</organism>
<dbReference type="OrthoDB" id="1899721at2759"/>
<evidence type="ECO:0000256" key="1">
    <source>
        <dbReference type="SAM" id="Coils"/>
    </source>
</evidence>
<dbReference type="GeneID" id="110786376"/>
<evidence type="ECO:0000313" key="4">
    <source>
        <dbReference type="RefSeq" id="XP_021846614.1"/>
    </source>
</evidence>
<evidence type="ECO:0000256" key="2">
    <source>
        <dbReference type="SAM" id="MobiDB-lite"/>
    </source>
</evidence>